<dbReference type="STRING" id="1630.SAMN05216514_10463"/>
<dbReference type="Proteomes" id="UP000182429">
    <property type="component" value="Unassembled WGS sequence"/>
</dbReference>
<evidence type="ECO:0000256" key="1">
    <source>
        <dbReference type="SAM" id="Phobius"/>
    </source>
</evidence>
<keyword evidence="1" id="KW-1133">Transmembrane helix</keyword>
<proteinExistence type="predicted"/>
<organism evidence="2 3">
    <name type="scientific">Kandleria vitulina</name>
    <dbReference type="NCBI Taxonomy" id="1630"/>
    <lineage>
        <taxon>Bacteria</taxon>
        <taxon>Bacillati</taxon>
        <taxon>Bacillota</taxon>
        <taxon>Erysipelotrichia</taxon>
        <taxon>Erysipelotrichales</taxon>
        <taxon>Coprobacillaceae</taxon>
        <taxon>Kandleria</taxon>
    </lineage>
</organism>
<gene>
    <name evidence="2" type="ORF">SAMN04487759_10295</name>
</gene>
<keyword evidence="1" id="KW-0472">Membrane</keyword>
<dbReference type="RefSeq" id="WP_074685386.1">
    <property type="nucleotide sequence ID" value="NZ_FNNF01000002.1"/>
</dbReference>
<protein>
    <submittedName>
        <fullName evidence="2">Uncharacterized protein</fullName>
    </submittedName>
</protein>
<feature type="transmembrane region" description="Helical" evidence="1">
    <location>
        <begin position="6"/>
        <end position="39"/>
    </location>
</feature>
<dbReference type="eggNOG" id="ENOG502ZP8C">
    <property type="taxonomic scope" value="Bacteria"/>
</dbReference>
<sequence>MDILVILLIVLIVLLLLSSVISFIIYLWPLLLIAAIVYAIVKAFKKPHDEEVEIHEENPDIIDVDYTVVDEEEKKEQ</sequence>
<dbReference type="AlphaFoldDB" id="A0A1H2Q765"/>
<evidence type="ECO:0000313" key="3">
    <source>
        <dbReference type="Proteomes" id="UP000182429"/>
    </source>
</evidence>
<keyword evidence="1" id="KW-0812">Transmembrane</keyword>
<name>A0A1H2Q765_9FIRM</name>
<reference evidence="2 3" key="1">
    <citation type="submission" date="2016-10" db="EMBL/GenBank/DDBJ databases">
        <authorList>
            <person name="de Groot N.N."/>
        </authorList>
    </citation>
    <scope>NUCLEOTIDE SEQUENCE [LARGE SCALE GENOMIC DNA]</scope>
    <source>
        <strain evidence="2 3">S3b</strain>
    </source>
</reference>
<dbReference type="EMBL" id="FNNF01000002">
    <property type="protein sequence ID" value="SDW03023.1"/>
    <property type="molecule type" value="Genomic_DNA"/>
</dbReference>
<dbReference type="OrthoDB" id="9929279at2"/>
<evidence type="ECO:0000313" key="2">
    <source>
        <dbReference type="EMBL" id="SDW03023.1"/>
    </source>
</evidence>
<accession>A0A1H2Q765</accession>